<reference evidence="3" key="1">
    <citation type="submission" date="2023-01" db="EMBL/GenBank/DDBJ databases">
        <title>Key to firefly adult light organ development and bioluminescence: homeobox transcription factors regulate luciferase expression and transportation to peroxisome.</title>
        <authorList>
            <person name="Fu X."/>
        </authorList>
    </citation>
    <scope>NUCLEOTIDE SEQUENCE [LARGE SCALE GENOMIC DNA]</scope>
</reference>
<dbReference type="AlphaFoldDB" id="A0AAN7P471"/>
<organism evidence="2 3">
    <name type="scientific">Aquatica leii</name>
    <dbReference type="NCBI Taxonomy" id="1421715"/>
    <lineage>
        <taxon>Eukaryota</taxon>
        <taxon>Metazoa</taxon>
        <taxon>Ecdysozoa</taxon>
        <taxon>Arthropoda</taxon>
        <taxon>Hexapoda</taxon>
        <taxon>Insecta</taxon>
        <taxon>Pterygota</taxon>
        <taxon>Neoptera</taxon>
        <taxon>Endopterygota</taxon>
        <taxon>Coleoptera</taxon>
        <taxon>Polyphaga</taxon>
        <taxon>Elateriformia</taxon>
        <taxon>Elateroidea</taxon>
        <taxon>Lampyridae</taxon>
        <taxon>Luciolinae</taxon>
        <taxon>Aquatica</taxon>
    </lineage>
</organism>
<evidence type="ECO:0000313" key="2">
    <source>
        <dbReference type="EMBL" id="KAK4873906.1"/>
    </source>
</evidence>
<name>A0AAN7P471_9COLE</name>
<dbReference type="EMBL" id="JARPUR010000006">
    <property type="protein sequence ID" value="KAK4873906.1"/>
    <property type="molecule type" value="Genomic_DNA"/>
</dbReference>
<sequence length="197" mass="22104">MESNKNRWLHHDDFEQDLYEVSDFVNSPPRSPINLSTKPNAHVRKARGKASIYEQESDDDENIVLPKARGRGSSLLWNDQYVTPGGVPSFLQKQKETTKDIRMVTANGFGYCNDQIEHMLKVNKTKHDVKPMDVRLKASPSKSPYLTSAGSQGPVNGEKPPLPLYDIIKGKVPKPVHNKSSNDNSLNIASHIDFPKL</sequence>
<evidence type="ECO:0000313" key="3">
    <source>
        <dbReference type="Proteomes" id="UP001353858"/>
    </source>
</evidence>
<keyword evidence="3" id="KW-1185">Reference proteome</keyword>
<dbReference type="Proteomes" id="UP001353858">
    <property type="component" value="Unassembled WGS sequence"/>
</dbReference>
<feature type="region of interest" description="Disordered" evidence="1">
    <location>
        <begin position="137"/>
        <end position="197"/>
    </location>
</feature>
<comment type="caution">
    <text evidence="2">The sequence shown here is derived from an EMBL/GenBank/DDBJ whole genome shotgun (WGS) entry which is preliminary data.</text>
</comment>
<protein>
    <submittedName>
        <fullName evidence="2">Uncharacterized protein</fullName>
    </submittedName>
</protein>
<feature type="compositionally biased region" description="Polar residues" evidence="1">
    <location>
        <begin position="178"/>
        <end position="188"/>
    </location>
</feature>
<proteinExistence type="predicted"/>
<accession>A0AAN7P471</accession>
<evidence type="ECO:0000256" key="1">
    <source>
        <dbReference type="SAM" id="MobiDB-lite"/>
    </source>
</evidence>
<feature type="compositionally biased region" description="Polar residues" evidence="1">
    <location>
        <begin position="140"/>
        <end position="154"/>
    </location>
</feature>
<gene>
    <name evidence="2" type="ORF">RN001_013266</name>
</gene>